<gene>
    <name evidence="3" type="ORF">GLOTRDRAFT_128840</name>
</gene>
<keyword evidence="4" id="KW-1185">Reference proteome</keyword>
<evidence type="ECO:0000313" key="3">
    <source>
        <dbReference type="EMBL" id="EPQ55620.1"/>
    </source>
</evidence>
<keyword evidence="2" id="KW-1133">Transmembrane helix</keyword>
<dbReference type="EMBL" id="KB469301">
    <property type="protein sequence ID" value="EPQ55620.1"/>
    <property type="molecule type" value="Genomic_DNA"/>
</dbReference>
<accession>S7RMG0</accession>
<evidence type="ECO:0000256" key="1">
    <source>
        <dbReference type="SAM" id="MobiDB-lite"/>
    </source>
</evidence>
<dbReference type="HOGENOM" id="CLU_1138094_0_0_1"/>
<feature type="region of interest" description="Disordered" evidence="1">
    <location>
        <begin position="132"/>
        <end position="216"/>
    </location>
</feature>
<dbReference type="GeneID" id="19301803"/>
<keyword evidence="2" id="KW-0472">Membrane</keyword>
<feature type="region of interest" description="Disordered" evidence="1">
    <location>
        <begin position="1"/>
        <end position="31"/>
    </location>
</feature>
<protein>
    <submittedName>
        <fullName evidence="3">Uncharacterized protein</fullName>
    </submittedName>
</protein>
<sequence>MSHSAEGPLRGEYDQSLLTEAPVTTRAQRQEGYDVDLARPMTASSTGPLTASGLHAQRILPTSVVPYEKPYYLPDTPPPNPSQTRPFFWRSAVGRLMISLGFILIVGGIVGGAVGGTVGRRKSSDHVAAAVNASSTGSMSPAVASSTSLPDGATAGIGSGRNISESGTSISSTVTEPVVGASSSTTTGYVGGSPLTSGTSGNGVPPSGLGPPHGPSPSCYLFNPTCYVATSPTTSPTSYPGPQS</sequence>
<dbReference type="Proteomes" id="UP000030669">
    <property type="component" value="Unassembled WGS sequence"/>
</dbReference>
<evidence type="ECO:0000313" key="4">
    <source>
        <dbReference type="Proteomes" id="UP000030669"/>
    </source>
</evidence>
<reference evidence="3 4" key="1">
    <citation type="journal article" date="2012" name="Science">
        <title>The Paleozoic origin of enzymatic lignin decomposition reconstructed from 31 fungal genomes.</title>
        <authorList>
            <person name="Floudas D."/>
            <person name="Binder M."/>
            <person name="Riley R."/>
            <person name="Barry K."/>
            <person name="Blanchette R.A."/>
            <person name="Henrissat B."/>
            <person name="Martinez A.T."/>
            <person name="Otillar R."/>
            <person name="Spatafora J.W."/>
            <person name="Yadav J.S."/>
            <person name="Aerts A."/>
            <person name="Benoit I."/>
            <person name="Boyd A."/>
            <person name="Carlson A."/>
            <person name="Copeland A."/>
            <person name="Coutinho P.M."/>
            <person name="de Vries R.P."/>
            <person name="Ferreira P."/>
            <person name="Findley K."/>
            <person name="Foster B."/>
            <person name="Gaskell J."/>
            <person name="Glotzer D."/>
            <person name="Gorecki P."/>
            <person name="Heitman J."/>
            <person name="Hesse C."/>
            <person name="Hori C."/>
            <person name="Igarashi K."/>
            <person name="Jurgens J.A."/>
            <person name="Kallen N."/>
            <person name="Kersten P."/>
            <person name="Kohler A."/>
            <person name="Kuees U."/>
            <person name="Kumar T.K.A."/>
            <person name="Kuo A."/>
            <person name="LaButti K."/>
            <person name="Larrondo L.F."/>
            <person name="Lindquist E."/>
            <person name="Ling A."/>
            <person name="Lombard V."/>
            <person name="Lucas S."/>
            <person name="Lundell T."/>
            <person name="Martin R."/>
            <person name="McLaughlin D.J."/>
            <person name="Morgenstern I."/>
            <person name="Morin E."/>
            <person name="Murat C."/>
            <person name="Nagy L.G."/>
            <person name="Nolan M."/>
            <person name="Ohm R.A."/>
            <person name="Patyshakuliyeva A."/>
            <person name="Rokas A."/>
            <person name="Ruiz-Duenas F.J."/>
            <person name="Sabat G."/>
            <person name="Salamov A."/>
            <person name="Samejima M."/>
            <person name="Schmutz J."/>
            <person name="Slot J.C."/>
            <person name="St John F."/>
            <person name="Stenlid J."/>
            <person name="Sun H."/>
            <person name="Sun S."/>
            <person name="Syed K."/>
            <person name="Tsang A."/>
            <person name="Wiebenga A."/>
            <person name="Young D."/>
            <person name="Pisabarro A."/>
            <person name="Eastwood D.C."/>
            <person name="Martin F."/>
            <person name="Cullen D."/>
            <person name="Grigoriev I.V."/>
            <person name="Hibbett D.S."/>
        </authorList>
    </citation>
    <scope>NUCLEOTIDE SEQUENCE [LARGE SCALE GENOMIC DNA]</scope>
    <source>
        <strain evidence="3 4">ATCC 11539</strain>
    </source>
</reference>
<proteinExistence type="predicted"/>
<feature type="compositionally biased region" description="Polar residues" evidence="1">
    <location>
        <begin position="132"/>
        <end position="149"/>
    </location>
</feature>
<feature type="compositionally biased region" description="Polar residues" evidence="1">
    <location>
        <begin position="161"/>
        <end position="175"/>
    </location>
</feature>
<organism evidence="3 4">
    <name type="scientific">Gloeophyllum trabeum (strain ATCC 11539 / FP-39264 / Madison 617)</name>
    <name type="common">Brown rot fungus</name>
    <dbReference type="NCBI Taxonomy" id="670483"/>
    <lineage>
        <taxon>Eukaryota</taxon>
        <taxon>Fungi</taxon>
        <taxon>Dikarya</taxon>
        <taxon>Basidiomycota</taxon>
        <taxon>Agaricomycotina</taxon>
        <taxon>Agaricomycetes</taxon>
        <taxon>Gloeophyllales</taxon>
        <taxon>Gloeophyllaceae</taxon>
        <taxon>Gloeophyllum</taxon>
    </lineage>
</organism>
<dbReference type="OMA" id="KRGDEDM"/>
<dbReference type="AlphaFoldDB" id="S7RMG0"/>
<dbReference type="OrthoDB" id="3268868at2759"/>
<dbReference type="RefSeq" id="XP_007865690.1">
    <property type="nucleotide sequence ID" value="XM_007867499.1"/>
</dbReference>
<evidence type="ECO:0000256" key="2">
    <source>
        <dbReference type="SAM" id="Phobius"/>
    </source>
</evidence>
<feature type="transmembrane region" description="Helical" evidence="2">
    <location>
        <begin position="92"/>
        <end position="114"/>
    </location>
</feature>
<dbReference type="KEGG" id="gtr:GLOTRDRAFT_128840"/>
<keyword evidence="2" id="KW-0812">Transmembrane</keyword>
<feature type="compositionally biased region" description="Low complexity" evidence="1">
    <location>
        <begin position="178"/>
        <end position="188"/>
    </location>
</feature>
<name>S7RMG0_GLOTA</name>